<name>A0A934R4S0_9BACT</name>
<gene>
    <name evidence="1" type="ORF">JIN84_06045</name>
</gene>
<organism evidence="1 2">
    <name type="scientific">Luteolibacter yonseiensis</name>
    <dbReference type="NCBI Taxonomy" id="1144680"/>
    <lineage>
        <taxon>Bacteria</taxon>
        <taxon>Pseudomonadati</taxon>
        <taxon>Verrucomicrobiota</taxon>
        <taxon>Verrucomicrobiia</taxon>
        <taxon>Verrucomicrobiales</taxon>
        <taxon>Verrucomicrobiaceae</taxon>
        <taxon>Luteolibacter</taxon>
    </lineage>
</organism>
<accession>A0A934R4S0</accession>
<comment type="caution">
    <text evidence="1">The sequence shown here is derived from an EMBL/GenBank/DDBJ whole genome shotgun (WGS) entry which is preliminary data.</text>
</comment>
<keyword evidence="2" id="KW-1185">Reference proteome</keyword>
<evidence type="ECO:0000313" key="1">
    <source>
        <dbReference type="EMBL" id="MBK1815164.1"/>
    </source>
</evidence>
<protein>
    <submittedName>
        <fullName evidence="1">Uncharacterized protein</fullName>
    </submittedName>
</protein>
<sequence>MKVTLNYRQITPERRNPVERVVQKSSLPPRHLLIVYRYDESDELVLAIDPEDPELEASGEIAHIRRTMEEEIRSIIEEGRITGQDNFGISDTRVWVKTPVARDSLDGLDILIVSPDSAPPRDPDDVPVEKFPGTLTCTGMNDLGEVSVRLVTNQPIEDENGREVYRLDLDQPSISSLARDRESGTWTIRLPDRCRVIR</sequence>
<dbReference type="RefSeq" id="WP_200350134.1">
    <property type="nucleotide sequence ID" value="NZ_BAABHZ010000005.1"/>
</dbReference>
<dbReference type="EMBL" id="JAENIK010000005">
    <property type="protein sequence ID" value="MBK1815164.1"/>
    <property type="molecule type" value="Genomic_DNA"/>
</dbReference>
<evidence type="ECO:0000313" key="2">
    <source>
        <dbReference type="Proteomes" id="UP000600139"/>
    </source>
</evidence>
<proteinExistence type="predicted"/>
<dbReference type="AlphaFoldDB" id="A0A934R4S0"/>
<dbReference type="Proteomes" id="UP000600139">
    <property type="component" value="Unassembled WGS sequence"/>
</dbReference>
<reference evidence="1" key="1">
    <citation type="submission" date="2021-01" db="EMBL/GenBank/DDBJ databases">
        <title>Modified the classification status of verrucomicrobia.</title>
        <authorList>
            <person name="Feng X."/>
        </authorList>
    </citation>
    <scope>NUCLEOTIDE SEQUENCE</scope>
    <source>
        <strain evidence="1">JCM 18052</strain>
    </source>
</reference>